<keyword evidence="3" id="KW-0067">ATP-binding</keyword>
<dbReference type="PROSITE" id="PS00211">
    <property type="entry name" value="ABC_TRANSPORTER_1"/>
    <property type="match status" value="1"/>
</dbReference>
<dbReference type="InterPro" id="IPR050086">
    <property type="entry name" value="MetN_ABC_transporter-like"/>
</dbReference>
<protein>
    <recommendedName>
        <fullName evidence="4">ABC transporter domain-containing protein</fullName>
    </recommendedName>
</protein>
<dbReference type="InterPro" id="IPR003593">
    <property type="entry name" value="AAA+_ATPase"/>
</dbReference>
<dbReference type="GO" id="GO:0005524">
    <property type="term" value="F:ATP binding"/>
    <property type="evidence" value="ECO:0007669"/>
    <property type="project" value="UniProtKB-KW"/>
</dbReference>
<dbReference type="Gene3D" id="3.40.50.300">
    <property type="entry name" value="P-loop containing nucleotide triphosphate hydrolases"/>
    <property type="match status" value="1"/>
</dbReference>
<evidence type="ECO:0000313" key="5">
    <source>
        <dbReference type="EMBL" id="SVD75041.1"/>
    </source>
</evidence>
<dbReference type="SUPFAM" id="SSF52540">
    <property type="entry name" value="P-loop containing nucleoside triphosphate hydrolases"/>
    <property type="match status" value="1"/>
</dbReference>
<feature type="non-terminal residue" evidence="5">
    <location>
        <position position="228"/>
    </location>
</feature>
<dbReference type="InterPro" id="IPR027417">
    <property type="entry name" value="P-loop_NTPase"/>
</dbReference>
<dbReference type="InterPro" id="IPR017871">
    <property type="entry name" value="ABC_transporter-like_CS"/>
</dbReference>
<keyword evidence="2" id="KW-0547">Nucleotide-binding</keyword>
<evidence type="ECO:0000259" key="4">
    <source>
        <dbReference type="PROSITE" id="PS50893"/>
    </source>
</evidence>
<dbReference type="AlphaFoldDB" id="A0A382XX28"/>
<dbReference type="PANTHER" id="PTHR43166">
    <property type="entry name" value="AMINO ACID IMPORT ATP-BINDING PROTEIN"/>
    <property type="match status" value="1"/>
</dbReference>
<dbReference type="Pfam" id="PF00005">
    <property type="entry name" value="ABC_tran"/>
    <property type="match status" value="1"/>
</dbReference>
<name>A0A382XX28_9ZZZZ</name>
<accession>A0A382XX28</accession>
<gene>
    <name evidence="5" type="ORF">METZ01_LOCUS427895</name>
</gene>
<evidence type="ECO:0000256" key="3">
    <source>
        <dbReference type="ARBA" id="ARBA00022840"/>
    </source>
</evidence>
<evidence type="ECO:0000256" key="2">
    <source>
        <dbReference type="ARBA" id="ARBA00022741"/>
    </source>
</evidence>
<organism evidence="5">
    <name type="scientific">marine metagenome</name>
    <dbReference type="NCBI Taxonomy" id="408172"/>
    <lineage>
        <taxon>unclassified sequences</taxon>
        <taxon>metagenomes</taxon>
        <taxon>ecological metagenomes</taxon>
    </lineage>
</organism>
<dbReference type="PROSITE" id="PS50893">
    <property type="entry name" value="ABC_TRANSPORTER_2"/>
    <property type="match status" value="1"/>
</dbReference>
<dbReference type="EMBL" id="UINC01170810">
    <property type="protein sequence ID" value="SVD75041.1"/>
    <property type="molecule type" value="Genomic_DNA"/>
</dbReference>
<evidence type="ECO:0000256" key="1">
    <source>
        <dbReference type="ARBA" id="ARBA00022448"/>
    </source>
</evidence>
<dbReference type="GO" id="GO:0016887">
    <property type="term" value="F:ATP hydrolysis activity"/>
    <property type="evidence" value="ECO:0007669"/>
    <property type="project" value="InterPro"/>
</dbReference>
<sequence>MQEITLFNDSILPEKTGIWNTKPTDITVSGVSKSFKNNKPILRNIHFEIKHGEAVALTGANGAGKSTLFRCLLKLIDPDIGSIKMLDSEVTQLNRRQIQKMRSKIGLVWQRHNLVPRLSALSNVIHGAQNRSYSPRLWYQCLSTRAVREEAIHHLDIVGLSHLANHRADQLSGGESQRVAIARALMQRPKIMMADEPVASLDPRVAEEVMSLFLDLIHKEGFTLLFTS</sequence>
<proteinExistence type="predicted"/>
<dbReference type="SMART" id="SM00382">
    <property type="entry name" value="AAA"/>
    <property type="match status" value="1"/>
</dbReference>
<feature type="domain" description="ABC transporter" evidence="4">
    <location>
        <begin position="26"/>
        <end position="228"/>
    </location>
</feature>
<dbReference type="InterPro" id="IPR003439">
    <property type="entry name" value="ABC_transporter-like_ATP-bd"/>
</dbReference>
<reference evidence="5" key="1">
    <citation type="submission" date="2018-05" db="EMBL/GenBank/DDBJ databases">
        <authorList>
            <person name="Lanie J.A."/>
            <person name="Ng W.-L."/>
            <person name="Kazmierczak K.M."/>
            <person name="Andrzejewski T.M."/>
            <person name="Davidsen T.M."/>
            <person name="Wayne K.J."/>
            <person name="Tettelin H."/>
            <person name="Glass J.I."/>
            <person name="Rusch D."/>
            <person name="Podicherti R."/>
            <person name="Tsui H.-C.T."/>
            <person name="Winkler M.E."/>
        </authorList>
    </citation>
    <scope>NUCLEOTIDE SEQUENCE</scope>
</reference>
<keyword evidence="1" id="KW-0813">Transport</keyword>